<evidence type="ECO:0000313" key="1">
    <source>
        <dbReference type="EMBL" id="KAK7255145.1"/>
    </source>
</evidence>
<evidence type="ECO:0000313" key="2">
    <source>
        <dbReference type="Proteomes" id="UP001372338"/>
    </source>
</evidence>
<proteinExistence type="predicted"/>
<gene>
    <name evidence="1" type="ORF">RIF29_28549</name>
</gene>
<accession>A0AAN9HWL9</accession>
<name>A0AAN9HWL9_CROPI</name>
<protein>
    <submittedName>
        <fullName evidence="1">Uncharacterized protein</fullName>
    </submittedName>
</protein>
<sequence length="153" mass="17641">MPNVHAPMKEVQQSELEEEFDHGVTRRIIQEKSRKEVVGDSASYKNLLIKTIGSSPCDYIEVDDDDFLKNQLYKEENNDEHDENPIKNATQITYDMVDARMVEGEAPRADVDRTLPTSTTQEAETMQLHVARLGNDEKNERMMLAKKPFKKKE</sequence>
<dbReference type="AlphaFoldDB" id="A0AAN9HWL9"/>
<dbReference type="Proteomes" id="UP001372338">
    <property type="component" value="Unassembled WGS sequence"/>
</dbReference>
<keyword evidence="2" id="KW-1185">Reference proteome</keyword>
<organism evidence="1 2">
    <name type="scientific">Crotalaria pallida</name>
    <name type="common">Smooth rattlebox</name>
    <name type="synonym">Crotalaria striata</name>
    <dbReference type="NCBI Taxonomy" id="3830"/>
    <lineage>
        <taxon>Eukaryota</taxon>
        <taxon>Viridiplantae</taxon>
        <taxon>Streptophyta</taxon>
        <taxon>Embryophyta</taxon>
        <taxon>Tracheophyta</taxon>
        <taxon>Spermatophyta</taxon>
        <taxon>Magnoliopsida</taxon>
        <taxon>eudicotyledons</taxon>
        <taxon>Gunneridae</taxon>
        <taxon>Pentapetalae</taxon>
        <taxon>rosids</taxon>
        <taxon>fabids</taxon>
        <taxon>Fabales</taxon>
        <taxon>Fabaceae</taxon>
        <taxon>Papilionoideae</taxon>
        <taxon>50 kb inversion clade</taxon>
        <taxon>genistoids sensu lato</taxon>
        <taxon>core genistoids</taxon>
        <taxon>Crotalarieae</taxon>
        <taxon>Crotalaria</taxon>
    </lineage>
</organism>
<comment type="caution">
    <text evidence="1">The sequence shown here is derived from an EMBL/GenBank/DDBJ whole genome shotgun (WGS) entry which is preliminary data.</text>
</comment>
<dbReference type="EMBL" id="JAYWIO010000006">
    <property type="protein sequence ID" value="KAK7255145.1"/>
    <property type="molecule type" value="Genomic_DNA"/>
</dbReference>
<reference evidence="1 2" key="1">
    <citation type="submission" date="2024-01" db="EMBL/GenBank/DDBJ databases">
        <title>The genomes of 5 underutilized Papilionoideae crops provide insights into root nodulation and disease resistanc.</title>
        <authorList>
            <person name="Yuan L."/>
        </authorList>
    </citation>
    <scope>NUCLEOTIDE SEQUENCE [LARGE SCALE GENOMIC DNA]</scope>
    <source>
        <strain evidence="1">ZHUSHIDOU_FW_LH</strain>
        <tissue evidence="1">Leaf</tissue>
    </source>
</reference>